<gene>
    <name evidence="1" type="ORF">ENS29_14095</name>
</gene>
<comment type="caution">
    <text evidence="1">The sequence shown here is derived from an EMBL/GenBank/DDBJ whole genome shotgun (WGS) entry which is preliminary data.</text>
</comment>
<dbReference type="GO" id="GO:0006313">
    <property type="term" value="P:DNA transposition"/>
    <property type="evidence" value="ECO:0007669"/>
    <property type="project" value="InterPro"/>
</dbReference>
<dbReference type="Gene3D" id="1.10.10.60">
    <property type="entry name" value="Homeodomain-like"/>
    <property type="match status" value="1"/>
</dbReference>
<evidence type="ECO:0000313" key="1">
    <source>
        <dbReference type="EMBL" id="HGU33959.1"/>
    </source>
</evidence>
<dbReference type="InterPro" id="IPR009057">
    <property type="entry name" value="Homeodomain-like_sf"/>
</dbReference>
<evidence type="ECO:0008006" key="2">
    <source>
        <dbReference type="Google" id="ProtNLM"/>
    </source>
</evidence>
<dbReference type="SUPFAM" id="SSF46689">
    <property type="entry name" value="Homeodomain-like"/>
    <property type="match status" value="1"/>
</dbReference>
<proteinExistence type="predicted"/>
<sequence>MTGGVPMKQIPNGKYSKEFRIEAVRLVNEQSLSAGEAANRLMIPKSTLENWFRAFKTGKLKKVGASQRPFKEIEIDFVRGVLPASVFNFPHSNGL</sequence>
<accession>A0A7C4RTY1</accession>
<dbReference type="AlphaFoldDB" id="A0A7C4RTY1"/>
<reference evidence="1" key="1">
    <citation type="journal article" date="2020" name="mSystems">
        <title>Genome- and Community-Level Interaction Insights into Carbon Utilization and Element Cycling Functions of Hydrothermarchaeota in Hydrothermal Sediment.</title>
        <authorList>
            <person name="Zhou Z."/>
            <person name="Liu Y."/>
            <person name="Xu W."/>
            <person name="Pan J."/>
            <person name="Luo Z.H."/>
            <person name="Li M."/>
        </authorList>
    </citation>
    <scope>NUCLEOTIDE SEQUENCE [LARGE SCALE GENOMIC DNA]</scope>
    <source>
        <strain evidence="1">SpSt-477</strain>
    </source>
</reference>
<name>A0A7C4RTY1_9BACT</name>
<dbReference type="InterPro" id="IPR002514">
    <property type="entry name" value="Transposase_8"/>
</dbReference>
<organism evidence="1">
    <name type="scientific">Desulfatirhabdium butyrativorans</name>
    <dbReference type="NCBI Taxonomy" id="340467"/>
    <lineage>
        <taxon>Bacteria</taxon>
        <taxon>Pseudomonadati</taxon>
        <taxon>Thermodesulfobacteriota</taxon>
        <taxon>Desulfobacteria</taxon>
        <taxon>Desulfobacterales</taxon>
        <taxon>Desulfatirhabdiaceae</taxon>
        <taxon>Desulfatirhabdium</taxon>
    </lineage>
</organism>
<dbReference type="EMBL" id="DSUH01000324">
    <property type="protein sequence ID" value="HGU33959.1"/>
    <property type="molecule type" value="Genomic_DNA"/>
</dbReference>
<protein>
    <recommendedName>
        <fullName evidence="2">Transposase</fullName>
    </recommendedName>
</protein>
<dbReference type="GO" id="GO:0003677">
    <property type="term" value="F:DNA binding"/>
    <property type="evidence" value="ECO:0007669"/>
    <property type="project" value="InterPro"/>
</dbReference>
<dbReference type="Pfam" id="PF01527">
    <property type="entry name" value="HTH_Tnp_1"/>
    <property type="match status" value="1"/>
</dbReference>
<dbReference type="GO" id="GO:0004803">
    <property type="term" value="F:transposase activity"/>
    <property type="evidence" value="ECO:0007669"/>
    <property type="project" value="InterPro"/>
</dbReference>